<organism evidence="1 2">
    <name type="scientific">Kuenenia stuttgartiensis</name>
    <dbReference type="NCBI Taxonomy" id="174633"/>
    <lineage>
        <taxon>Bacteria</taxon>
        <taxon>Pseudomonadati</taxon>
        <taxon>Planctomycetota</taxon>
        <taxon>Candidatus Brocadiia</taxon>
        <taxon>Candidatus Brocadiales</taxon>
        <taxon>Candidatus Brocadiaceae</taxon>
        <taxon>Candidatus Kuenenia</taxon>
    </lineage>
</organism>
<name>A0A6G7GJB1_KUEST</name>
<protein>
    <submittedName>
        <fullName evidence="1">Uncharacterized protein</fullName>
    </submittedName>
</protein>
<dbReference type="EMBL" id="CP049055">
    <property type="protein sequence ID" value="QII09434.1"/>
    <property type="molecule type" value="Genomic_DNA"/>
</dbReference>
<dbReference type="AlphaFoldDB" id="A0A6G7GJB1"/>
<accession>A0A6G7GJB1</accession>
<evidence type="ECO:0000313" key="2">
    <source>
        <dbReference type="Proteomes" id="UP000501926"/>
    </source>
</evidence>
<sequence length="96" mass="11208">MCKEMVEFESRLPSTYTTIGHTKCLPQVQHRQFTETQNVGSNPKTTGQRNILRTDTDNKDFGKAVWLSLRKMQKSHTFFIFKLRCVAHLPFARPHN</sequence>
<gene>
    <name evidence="1" type="ORF">KsCSTR_00550</name>
</gene>
<dbReference type="Proteomes" id="UP000501926">
    <property type="component" value="Chromosome"/>
</dbReference>
<proteinExistence type="predicted"/>
<reference evidence="1 2" key="1">
    <citation type="submission" date="2020-02" db="EMBL/GenBank/DDBJ databases">
        <title>Newly sequenced genome of strain CSTR1 showed variability in Candidatus Kuenenia stuttgartiensis genomes.</title>
        <authorList>
            <person name="Ding C."/>
            <person name="Adrian L."/>
        </authorList>
    </citation>
    <scope>NUCLEOTIDE SEQUENCE [LARGE SCALE GENOMIC DNA]</scope>
    <source>
        <strain evidence="1 2">CSTR1</strain>
    </source>
</reference>
<evidence type="ECO:0000313" key="1">
    <source>
        <dbReference type="EMBL" id="QII09434.1"/>
    </source>
</evidence>